<name>A0A848N3F5_9FLAO</name>
<sequence length="275" mass="32723">MITRDEFTFIDKEIKDSLQKTLDDLKATSLHNYIIYLADGEYKPEYENSNVISNPFVIDNRIDHYKDLTRFDFLVNFLKNYYNFPSVQVQTDDNNYRISMELMIYCHVWESKPFLKKLFRLAHISNGEEYNWNIVVPDMSKHDFIRNDIRATLEAKGNNLAEIIKKGFHTSLRNAFAHSEYSIDTINGNRRIWLDTYTGKTWDIQEISFDDWSKRFVYTALLSYHLLNITHLNRINLISDLKTDKFIIKHPNKDGSISDREIQYRDQDDAFNFVI</sequence>
<comment type="caution">
    <text evidence="1">The sequence shown here is derived from an EMBL/GenBank/DDBJ whole genome shotgun (WGS) entry which is preliminary data.</text>
</comment>
<dbReference type="Proteomes" id="UP000548067">
    <property type="component" value="Unassembled WGS sequence"/>
</dbReference>
<evidence type="ECO:0000313" key="2">
    <source>
        <dbReference type="Proteomes" id="UP000548067"/>
    </source>
</evidence>
<dbReference type="RefSeq" id="WP_169320300.1">
    <property type="nucleotide sequence ID" value="NZ_JABCJF010000001.1"/>
</dbReference>
<accession>A0A848N3F5</accession>
<gene>
    <name evidence="1" type="ORF">HIO71_03195</name>
</gene>
<evidence type="ECO:0000313" key="1">
    <source>
        <dbReference type="EMBL" id="NMR33210.1"/>
    </source>
</evidence>
<dbReference type="AlphaFoldDB" id="A0A848N3F5"/>
<organism evidence="1 2">
    <name type="scientific">Chryseobacterium aquaticum</name>
    <dbReference type="NCBI Taxonomy" id="452084"/>
    <lineage>
        <taxon>Bacteria</taxon>
        <taxon>Pseudomonadati</taxon>
        <taxon>Bacteroidota</taxon>
        <taxon>Flavobacteriia</taxon>
        <taxon>Flavobacteriales</taxon>
        <taxon>Weeksellaceae</taxon>
        <taxon>Chryseobacterium group</taxon>
        <taxon>Chryseobacterium</taxon>
    </lineage>
</organism>
<protein>
    <submittedName>
        <fullName evidence="1">Uncharacterized protein</fullName>
    </submittedName>
</protein>
<dbReference type="EMBL" id="JABCJF010000001">
    <property type="protein sequence ID" value="NMR33210.1"/>
    <property type="molecule type" value="Genomic_DNA"/>
</dbReference>
<proteinExistence type="predicted"/>
<reference evidence="1 2" key="1">
    <citation type="submission" date="2020-04" db="EMBL/GenBank/DDBJ databases">
        <title>Genome analysis and antimicrobial resistance characteristics of Chryseobacterium aquaticum isolated from farmed salmonids.</title>
        <authorList>
            <person name="Saticioglu I.B."/>
            <person name="Duman M."/>
            <person name="Altun S."/>
        </authorList>
    </citation>
    <scope>NUCLEOTIDE SEQUENCE [LARGE SCALE GENOMIC DNA]</scope>
    <source>
        <strain evidence="1 2">C-174</strain>
    </source>
</reference>